<comment type="similarity">
    <text evidence="4">Belongs to the TonB-dependent receptor family.</text>
</comment>
<feature type="domain" description="TonB-dependent receptor-like beta-barrel" evidence="6">
    <location>
        <begin position="573"/>
        <end position="984"/>
    </location>
</feature>
<evidence type="ECO:0000256" key="1">
    <source>
        <dbReference type="ARBA" id="ARBA00004442"/>
    </source>
</evidence>
<reference evidence="8" key="1">
    <citation type="journal article" date="2014" name="Int. J. Syst. Evol. Microbiol.">
        <title>Complete genome sequence of Corynebacterium casei LMG S-19264T (=DSM 44701T), isolated from a smear-ripened cheese.</title>
        <authorList>
            <consortium name="US DOE Joint Genome Institute (JGI-PGF)"/>
            <person name="Walter F."/>
            <person name="Albersmeier A."/>
            <person name="Kalinowski J."/>
            <person name="Ruckert C."/>
        </authorList>
    </citation>
    <scope>NUCLEOTIDE SEQUENCE</scope>
    <source>
        <strain evidence="8">KCTC 23430</strain>
    </source>
</reference>
<dbReference type="PANTHER" id="PTHR40980">
    <property type="entry name" value="PLUG DOMAIN-CONTAINING PROTEIN"/>
    <property type="match status" value="1"/>
</dbReference>
<comment type="caution">
    <text evidence="8">The sequence shown here is derived from an EMBL/GenBank/DDBJ whole genome shotgun (WGS) entry which is preliminary data.</text>
</comment>
<dbReference type="Gene3D" id="2.170.130.10">
    <property type="entry name" value="TonB-dependent receptor, plug domain"/>
    <property type="match status" value="1"/>
</dbReference>
<dbReference type="GO" id="GO:0009279">
    <property type="term" value="C:cell outer membrane"/>
    <property type="evidence" value="ECO:0007669"/>
    <property type="project" value="UniProtKB-SubCell"/>
</dbReference>
<organism evidence="8 9">
    <name type="scientific">Parahalioglobus pacificus</name>
    <dbReference type="NCBI Taxonomy" id="930806"/>
    <lineage>
        <taxon>Bacteria</taxon>
        <taxon>Pseudomonadati</taxon>
        <taxon>Pseudomonadota</taxon>
        <taxon>Gammaproteobacteria</taxon>
        <taxon>Cellvibrionales</taxon>
        <taxon>Halieaceae</taxon>
        <taxon>Parahalioglobus</taxon>
    </lineage>
</organism>
<keyword evidence="8" id="KW-0675">Receptor</keyword>
<accession>A0A919CKI4</accession>
<comment type="subcellular location">
    <subcellularLocation>
        <location evidence="1 4">Cell outer membrane</location>
    </subcellularLocation>
</comment>
<evidence type="ECO:0000259" key="6">
    <source>
        <dbReference type="Pfam" id="PF00593"/>
    </source>
</evidence>
<dbReference type="InterPro" id="IPR008969">
    <property type="entry name" value="CarboxyPept-like_regulatory"/>
</dbReference>
<dbReference type="Pfam" id="PF00593">
    <property type="entry name" value="TonB_dep_Rec_b-barrel"/>
    <property type="match status" value="1"/>
</dbReference>
<keyword evidence="3" id="KW-0998">Cell outer membrane</keyword>
<dbReference type="SUPFAM" id="SSF49464">
    <property type="entry name" value="Carboxypeptidase regulatory domain-like"/>
    <property type="match status" value="1"/>
</dbReference>
<dbReference type="Gene3D" id="2.60.40.1120">
    <property type="entry name" value="Carboxypeptidase-like, regulatory domain"/>
    <property type="match status" value="1"/>
</dbReference>
<keyword evidence="4" id="KW-0798">TonB box</keyword>
<dbReference type="EMBL" id="BMYM01000001">
    <property type="protein sequence ID" value="GHD31003.1"/>
    <property type="molecule type" value="Genomic_DNA"/>
</dbReference>
<dbReference type="RefSeq" id="WP_189476519.1">
    <property type="nucleotide sequence ID" value="NZ_BMYM01000001.1"/>
</dbReference>
<dbReference type="InterPro" id="IPR000531">
    <property type="entry name" value="Beta-barrel_TonB"/>
</dbReference>
<reference evidence="8" key="2">
    <citation type="submission" date="2020-09" db="EMBL/GenBank/DDBJ databases">
        <authorList>
            <person name="Sun Q."/>
            <person name="Kim S."/>
        </authorList>
    </citation>
    <scope>NUCLEOTIDE SEQUENCE</scope>
    <source>
        <strain evidence="8">KCTC 23430</strain>
    </source>
</reference>
<dbReference type="Pfam" id="PF07715">
    <property type="entry name" value="Plug"/>
    <property type="match status" value="1"/>
</dbReference>
<keyword evidence="9" id="KW-1185">Reference proteome</keyword>
<dbReference type="InterPro" id="IPR012910">
    <property type="entry name" value="Plug_dom"/>
</dbReference>
<evidence type="ECO:0000313" key="8">
    <source>
        <dbReference type="EMBL" id="GHD31003.1"/>
    </source>
</evidence>
<name>A0A919CKI4_9GAMM</name>
<keyword evidence="5" id="KW-0732">Signal</keyword>
<dbReference type="InterPro" id="IPR037066">
    <property type="entry name" value="Plug_dom_sf"/>
</dbReference>
<keyword evidence="2 4" id="KW-0472">Membrane</keyword>
<sequence length="1016" mass="112103">MKKIAVTLGLLLLFTASRAIAADAYLMVFLDEAPLRGVTVTLDDTPIGETDGNGRISAPLTAGEHVLGLSDDDLTFPVAFSSGADEDVEIVVTFTASTGDEPVVSVKRFAVGDVAATGFITGTVKNTVGAPVVGANIIAEGVDASTATDSDGVYVLELPRGAYDVRVVAPDYRSVDIPNVRVLADTGVTAGVTMYAAESDAVAVQLPSTQLEEVVVLGVFNPTDTSEGIERFATSITNAIDIEQLQRFGDSDVASALVRVAGVSVTDSKYATVRGLDGRYISATLNGLLMPSTDPQRRDVQLDLFPTNILGGIEIQKSYTPDQLATTTGGSIKINTKGLPDEKINQVSGDLAYNFDFTGDDVLAHRSSETEWLGFDNGLRDLPNRVVNATDGGQSLTICDPAIDPERCTSQLDAAALAVQFQDDYNVRDKQALPDVSAGWAYGDRLPAGDNEWGYYGALNYSRETDDRGDAELSNPLETQGEYRRTRETVALNGYFVTGLEYGLADEVLSKTSILRATDDVTRLESGIDGREGNAITSAILEYVERQFFSQAFTGHNELESDIGLHIFDWRAAYSRTDRYEPDRRQYSYFNNNLSTSAFERRWSDLVEDSIDLGFDYKLPIDWGDYNTTELQAGLLWSDKDRTVEQYRFGIRQGDFRDVDLGIDQDLEEILSYQNFVVDRFRLAANTTQTDSYDSTEEIQAYYLNANTDLGDAWFFGIGARFEDFSQTLDYPNEPDSSNELNFDDWYPAISATWRPLDDWQFRVGYSETASYPGLIERSESISFDPFTDDPIFGNPNLQVSTIENLDARLEYYFSDTESISLAVFAKEIDQPIERAIPDASGSAARGITFRNQDSADLFGIELDATKNLLDEDEYLLFLGGNVSYIDSEVELSEDSIRLEGESANGRVLQGQSEWLANVQLGFDHYPTEQKVTLLVNYFDDRIFRVARGTQNGPEIESGRIIVDITYSKMFGEALTLSAQINNLLNDEFEFVQNGNTIESFETGTTFQVGLTYQFF</sequence>
<evidence type="ECO:0000256" key="4">
    <source>
        <dbReference type="RuleBase" id="RU003357"/>
    </source>
</evidence>
<proteinExistence type="inferred from homology"/>
<dbReference type="Gene3D" id="2.40.170.20">
    <property type="entry name" value="TonB-dependent receptor, beta-barrel domain"/>
    <property type="match status" value="1"/>
</dbReference>
<dbReference type="Pfam" id="PF13620">
    <property type="entry name" value="CarboxypepD_reg"/>
    <property type="match status" value="1"/>
</dbReference>
<evidence type="ECO:0000256" key="3">
    <source>
        <dbReference type="ARBA" id="ARBA00023237"/>
    </source>
</evidence>
<gene>
    <name evidence="8" type="ORF">GCM10007053_13520</name>
</gene>
<dbReference type="SUPFAM" id="SSF56935">
    <property type="entry name" value="Porins"/>
    <property type="match status" value="1"/>
</dbReference>
<evidence type="ECO:0000256" key="2">
    <source>
        <dbReference type="ARBA" id="ARBA00023136"/>
    </source>
</evidence>
<evidence type="ECO:0000259" key="7">
    <source>
        <dbReference type="Pfam" id="PF07715"/>
    </source>
</evidence>
<dbReference type="AlphaFoldDB" id="A0A919CKI4"/>
<dbReference type="Proteomes" id="UP000644693">
    <property type="component" value="Unassembled WGS sequence"/>
</dbReference>
<dbReference type="InterPro" id="IPR036942">
    <property type="entry name" value="Beta-barrel_TonB_sf"/>
</dbReference>
<evidence type="ECO:0000313" key="9">
    <source>
        <dbReference type="Proteomes" id="UP000644693"/>
    </source>
</evidence>
<feature type="chain" id="PRO_5038031440" evidence="5">
    <location>
        <begin position="22"/>
        <end position="1016"/>
    </location>
</feature>
<dbReference type="PANTHER" id="PTHR40980:SF5">
    <property type="entry name" value="TONB-DEPENDENT RECEPTOR"/>
    <property type="match status" value="1"/>
</dbReference>
<evidence type="ECO:0000256" key="5">
    <source>
        <dbReference type="SAM" id="SignalP"/>
    </source>
</evidence>
<feature type="signal peptide" evidence="5">
    <location>
        <begin position="1"/>
        <end position="21"/>
    </location>
</feature>
<protein>
    <submittedName>
        <fullName evidence="8">TonB-dependent receptor</fullName>
    </submittedName>
</protein>
<feature type="domain" description="TonB-dependent receptor plug" evidence="7">
    <location>
        <begin position="234"/>
        <end position="318"/>
    </location>
</feature>